<dbReference type="Gene3D" id="3.90.25.10">
    <property type="entry name" value="UDP-galactose 4-epimerase, domain 1"/>
    <property type="match status" value="1"/>
</dbReference>
<comment type="caution">
    <text evidence="2">The sequence shown here is derived from an EMBL/GenBank/DDBJ whole genome shotgun (WGS) entry which is preliminary data.</text>
</comment>
<dbReference type="OrthoDB" id="3510772at2"/>
<protein>
    <submittedName>
        <fullName evidence="2">Uncharacterized protein YbjT (DUF2867 family)</fullName>
    </submittedName>
</protein>
<evidence type="ECO:0000259" key="1">
    <source>
        <dbReference type="Pfam" id="PF13460"/>
    </source>
</evidence>
<keyword evidence="3" id="KW-1185">Reference proteome</keyword>
<dbReference type="RefSeq" id="WP_110320070.1">
    <property type="nucleotide sequence ID" value="NZ_QJJU01000043.1"/>
</dbReference>
<name>A0A318HD02_9MYCO</name>
<dbReference type="InterPro" id="IPR016040">
    <property type="entry name" value="NAD(P)-bd_dom"/>
</dbReference>
<dbReference type="InterPro" id="IPR051604">
    <property type="entry name" value="Ergot_Alk_Oxidoreductase"/>
</dbReference>
<dbReference type="AlphaFoldDB" id="A0A318HD02"/>
<evidence type="ECO:0000313" key="2">
    <source>
        <dbReference type="EMBL" id="PXW98855.1"/>
    </source>
</evidence>
<proteinExistence type="predicted"/>
<sequence>MTDLIVVTGATGVIGSELIAQLVAAEQRVRALVRNPAKTAFDASVEVVQGDLQRPETLDIVFAGAAKAFVAVNGEDIANLEINAYDAARRAGIGHIVKVSALEAFQDHMAGETHAAMHRRGEEYLRSVGVAWTMLRPGFFASNLQTMFLRATPTGAAVYVPAGGGREAPIDPTDIAATGVAVLTSGGHEGKVYDLTGPHLLTYAEMTDGLSAATGVDVEYVDVTEAEARAKFLADGYPPEYGEFVLRHYAGVRAGEMIVTGAVADVLGRPAQTFEGYIRRNTGALKAFLTRLAS</sequence>
<dbReference type="Pfam" id="PF13460">
    <property type="entry name" value="NAD_binding_10"/>
    <property type="match status" value="1"/>
</dbReference>
<organism evidence="2 3">
    <name type="scientific">Mycolicibacterium moriokaense</name>
    <dbReference type="NCBI Taxonomy" id="39691"/>
    <lineage>
        <taxon>Bacteria</taxon>
        <taxon>Bacillati</taxon>
        <taxon>Actinomycetota</taxon>
        <taxon>Actinomycetes</taxon>
        <taxon>Mycobacteriales</taxon>
        <taxon>Mycobacteriaceae</taxon>
        <taxon>Mycolicibacterium</taxon>
    </lineage>
</organism>
<reference evidence="2 3" key="2">
    <citation type="submission" date="2018-06" db="EMBL/GenBank/DDBJ databases">
        <title>Sequencing of bacterial isolates from soil warming experiment in Harvard Forest, Massachusetts, USA.</title>
        <authorList>
            <person name="Deangelis K.PhD."/>
        </authorList>
    </citation>
    <scope>NUCLEOTIDE SEQUENCE [LARGE SCALE GENOMIC DNA]</scope>
    <source>
        <strain evidence="2 3">GAS496</strain>
    </source>
</reference>
<dbReference type="Gene3D" id="3.40.50.720">
    <property type="entry name" value="NAD(P)-binding Rossmann-like Domain"/>
    <property type="match status" value="1"/>
</dbReference>
<feature type="domain" description="NAD(P)-binding" evidence="1">
    <location>
        <begin position="9"/>
        <end position="183"/>
    </location>
</feature>
<reference evidence="3" key="1">
    <citation type="submission" date="2018-05" db="EMBL/GenBank/DDBJ databases">
        <authorList>
            <person name="Deangelis K."/>
            <person name="Huntemann M."/>
            <person name="Clum A."/>
            <person name="Pillay M."/>
            <person name="Palaniappan K."/>
            <person name="Varghese N."/>
            <person name="Mikhailova N."/>
            <person name="Stamatis D."/>
            <person name="Reddy T."/>
            <person name="Daum C."/>
            <person name="Shapiro N."/>
            <person name="Ivanova N."/>
            <person name="Kyrpides N."/>
            <person name="Woyke T."/>
        </authorList>
    </citation>
    <scope>NUCLEOTIDE SEQUENCE [LARGE SCALE GENOMIC DNA]</scope>
    <source>
        <strain evidence="3">GAS496</strain>
    </source>
</reference>
<dbReference type="InterPro" id="IPR036291">
    <property type="entry name" value="NAD(P)-bd_dom_sf"/>
</dbReference>
<dbReference type="Proteomes" id="UP000247781">
    <property type="component" value="Unassembled WGS sequence"/>
</dbReference>
<dbReference type="PANTHER" id="PTHR43162">
    <property type="match status" value="1"/>
</dbReference>
<gene>
    <name evidence="2" type="ORF">C8E89_1435</name>
</gene>
<dbReference type="CDD" id="cd05269">
    <property type="entry name" value="TMR_SDR_a"/>
    <property type="match status" value="1"/>
</dbReference>
<evidence type="ECO:0000313" key="3">
    <source>
        <dbReference type="Proteomes" id="UP000247781"/>
    </source>
</evidence>
<dbReference type="SUPFAM" id="SSF51735">
    <property type="entry name" value="NAD(P)-binding Rossmann-fold domains"/>
    <property type="match status" value="1"/>
</dbReference>
<accession>A0A318HD02</accession>
<dbReference type="EMBL" id="QJJU01000043">
    <property type="protein sequence ID" value="PXW98855.1"/>
    <property type="molecule type" value="Genomic_DNA"/>
</dbReference>
<dbReference type="PANTHER" id="PTHR43162:SF1">
    <property type="entry name" value="PRESTALK A DIFFERENTIATION PROTEIN A"/>
    <property type="match status" value="1"/>
</dbReference>